<dbReference type="RefSeq" id="WP_173750119.1">
    <property type="nucleotide sequence ID" value="NZ_JAAITA010000027.1"/>
</dbReference>
<sequence length="242" mass="28452">MKEQKKSSWGAALVSFFKEYLLNFSGPGHLAYDENLTHEGKRKKKYIWRVLLLFIAAVSALLPFIAWNMFVPDVLWAKIVTVVMCEGYTVFIVSMEILEVKDELKEDMLKIGEYKIPSKGSISLFKEIDFKIVQTDYSYTILISKKPLRWLYKKFHVTIYGRHGKVKKIELVRADKKYSMKYETMNDTVLEKLREENNRFLRKCLGTPSKKSMTGVEYHYEWGQIQSFYDNRSCQTGIVIMF</sequence>
<feature type="transmembrane region" description="Helical" evidence="1">
    <location>
        <begin position="46"/>
        <end position="70"/>
    </location>
</feature>
<evidence type="ECO:0000313" key="3">
    <source>
        <dbReference type="Proteomes" id="UP000822142"/>
    </source>
</evidence>
<reference evidence="2 3" key="1">
    <citation type="journal article" date="2020" name="Cell Host Microbe">
        <title>Functional and Genomic Variation between Human-Derived Isolates of Lachnospiraceae Reveals Inter- and Intra-Species Diversity.</title>
        <authorList>
            <person name="Sorbara M.T."/>
            <person name="Littmann E.R."/>
            <person name="Fontana E."/>
            <person name="Moody T.U."/>
            <person name="Kohout C.E."/>
            <person name="Gjonbalaj M."/>
            <person name="Eaton V."/>
            <person name="Seok R."/>
            <person name="Leiner I.M."/>
            <person name="Pamer E.G."/>
        </authorList>
    </citation>
    <scope>NUCLEOTIDE SEQUENCE [LARGE SCALE GENOMIC DNA]</scope>
    <source>
        <strain evidence="2 3">MSK.15.26</strain>
    </source>
</reference>
<gene>
    <name evidence="2" type="ORF">G5A70_13850</name>
</gene>
<comment type="caution">
    <text evidence="2">The sequence shown here is derived from an EMBL/GenBank/DDBJ whole genome shotgun (WGS) entry which is preliminary data.</text>
</comment>
<dbReference type="EMBL" id="JAAITA010000027">
    <property type="protein sequence ID" value="NSJ87230.1"/>
    <property type="molecule type" value="Genomic_DNA"/>
</dbReference>
<proteinExistence type="predicted"/>
<keyword evidence="1" id="KW-0812">Transmembrane</keyword>
<keyword evidence="1" id="KW-1133">Transmembrane helix</keyword>
<name>A0ABX2IF15_BLAHA</name>
<dbReference type="Proteomes" id="UP000822142">
    <property type="component" value="Unassembled WGS sequence"/>
</dbReference>
<evidence type="ECO:0000313" key="2">
    <source>
        <dbReference type="EMBL" id="NSJ87230.1"/>
    </source>
</evidence>
<organism evidence="2 3">
    <name type="scientific">Blautia hansenii</name>
    <name type="common">Ruminococcus hansenii</name>
    <dbReference type="NCBI Taxonomy" id="1322"/>
    <lineage>
        <taxon>Bacteria</taxon>
        <taxon>Bacillati</taxon>
        <taxon>Bacillota</taxon>
        <taxon>Clostridia</taxon>
        <taxon>Lachnospirales</taxon>
        <taxon>Lachnospiraceae</taxon>
        <taxon>Blautia</taxon>
    </lineage>
</organism>
<evidence type="ECO:0000256" key="1">
    <source>
        <dbReference type="SAM" id="Phobius"/>
    </source>
</evidence>
<evidence type="ECO:0008006" key="4">
    <source>
        <dbReference type="Google" id="ProtNLM"/>
    </source>
</evidence>
<protein>
    <recommendedName>
        <fullName evidence="4">SMODS-associating 2TM beta-strand rich effector domain-containing protein</fullName>
    </recommendedName>
</protein>
<feature type="transmembrane region" description="Helical" evidence="1">
    <location>
        <begin position="76"/>
        <end position="98"/>
    </location>
</feature>
<accession>A0ABX2IF15</accession>
<keyword evidence="1" id="KW-0472">Membrane</keyword>
<keyword evidence="3" id="KW-1185">Reference proteome</keyword>